<proteinExistence type="predicted"/>
<comment type="caution">
    <text evidence="3">The sequence shown here is derived from an EMBL/GenBank/DDBJ whole genome shotgun (WGS) entry which is preliminary data.</text>
</comment>
<evidence type="ECO:0000313" key="4">
    <source>
        <dbReference type="Proteomes" id="UP001593940"/>
    </source>
</evidence>
<evidence type="ECO:0000259" key="2">
    <source>
        <dbReference type="Pfam" id="PF07238"/>
    </source>
</evidence>
<dbReference type="InterPro" id="IPR009875">
    <property type="entry name" value="PilZ_domain"/>
</dbReference>
<accession>A0ABV6Y3D3</accession>
<feature type="compositionally biased region" description="Polar residues" evidence="1">
    <location>
        <begin position="101"/>
        <end position="116"/>
    </location>
</feature>
<keyword evidence="4" id="KW-1185">Reference proteome</keyword>
<dbReference type="Proteomes" id="UP001593940">
    <property type="component" value="Unassembled WGS sequence"/>
</dbReference>
<feature type="domain" description="PilZ" evidence="2">
    <location>
        <begin position="3"/>
        <end position="79"/>
    </location>
</feature>
<dbReference type="RefSeq" id="WP_377028758.1">
    <property type="nucleotide sequence ID" value="NZ_JBHOMY010000009.1"/>
</dbReference>
<organism evidence="3 4">
    <name type="scientific">Microvirga arabica</name>
    <dbReference type="NCBI Taxonomy" id="1128671"/>
    <lineage>
        <taxon>Bacteria</taxon>
        <taxon>Pseudomonadati</taxon>
        <taxon>Pseudomonadota</taxon>
        <taxon>Alphaproteobacteria</taxon>
        <taxon>Hyphomicrobiales</taxon>
        <taxon>Methylobacteriaceae</taxon>
        <taxon>Microvirga</taxon>
    </lineage>
</organism>
<reference evidence="3 4" key="1">
    <citation type="submission" date="2024-09" db="EMBL/GenBank/DDBJ databases">
        <title>Nodulacao em especies de Leguminosae Basais da Amazonia e Caracterizacao dos Rizobios e Bacterias Associadas aos Nodulos.</title>
        <authorList>
            <person name="Jambeiro I.C.A."/>
            <person name="Lopes I.S."/>
            <person name="Aguiar E.R.G.R."/>
            <person name="Santos A.F.J."/>
            <person name="Dos Santos J.M.F."/>
            <person name="Gross E."/>
        </authorList>
    </citation>
    <scope>NUCLEOTIDE SEQUENCE [LARGE SCALE GENOMIC DNA]</scope>
    <source>
        <strain evidence="3 4">BRUESC1165</strain>
    </source>
</reference>
<name>A0ABV6Y3D3_9HYPH</name>
<protein>
    <submittedName>
        <fullName evidence="3">PilZ domain-containing protein</fullName>
    </submittedName>
</protein>
<sequence length="148" mass="16280">MEQRRSSRNRTLLQGRVVFNNRFSLIDCTVRDLSEAGAQIAFAHPVTLPSELELEIPRKELSILARVMWSDGKSHGLMFIKAAHATTAGSASAASVETKALDQQPSQEGDGSNSAPTIQDVLEEARTRIAHIARVPTETVRLKLEIDF</sequence>
<evidence type="ECO:0000313" key="3">
    <source>
        <dbReference type="EMBL" id="MFC1455626.1"/>
    </source>
</evidence>
<dbReference type="SUPFAM" id="SSF141371">
    <property type="entry name" value="PilZ domain-like"/>
    <property type="match status" value="1"/>
</dbReference>
<evidence type="ECO:0000256" key="1">
    <source>
        <dbReference type="SAM" id="MobiDB-lite"/>
    </source>
</evidence>
<gene>
    <name evidence="3" type="ORF">ACETIH_02550</name>
</gene>
<dbReference type="Gene3D" id="2.40.10.220">
    <property type="entry name" value="predicted glycosyltransferase like domains"/>
    <property type="match status" value="1"/>
</dbReference>
<feature type="region of interest" description="Disordered" evidence="1">
    <location>
        <begin position="91"/>
        <end position="116"/>
    </location>
</feature>
<dbReference type="EMBL" id="JBHOMY010000009">
    <property type="protein sequence ID" value="MFC1455626.1"/>
    <property type="molecule type" value="Genomic_DNA"/>
</dbReference>
<dbReference type="Pfam" id="PF07238">
    <property type="entry name" value="PilZ"/>
    <property type="match status" value="1"/>
</dbReference>